<dbReference type="InterPro" id="IPR005548">
    <property type="entry name" value="Cell_div_FtsQ/DivIB_C"/>
</dbReference>
<dbReference type="GO" id="GO:0016020">
    <property type="term" value="C:membrane"/>
    <property type="evidence" value="ECO:0007669"/>
    <property type="project" value="UniProtKB-SubCell"/>
</dbReference>
<dbReference type="PANTHER" id="PTHR35851:SF1">
    <property type="entry name" value="CELL DIVISION PROTEIN FTSQ"/>
    <property type="match status" value="1"/>
</dbReference>
<keyword evidence="5 9" id="KW-0812">Transmembrane</keyword>
<dbReference type="InterPro" id="IPR026579">
    <property type="entry name" value="FtsQ"/>
</dbReference>
<reference evidence="11" key="1">
    <citation type="submission" date="2018-06" db="EMBL/GenBank/DDBJ databases">
        <authorList>
            <person name="Zhirakovskaya E."/>
        </authorList>
    </citation>
    <scope>NUCLEOTIDE SEQUENCE</scope>
</reference>
<dbReference type="InterPro" id="IPR013685">
    <property type="entry name" value="POTRA_FtsQ_type"/>
</dbReference>
<dbReference type="Pfam" id="PF03799">
    <property type="entry name" value="FtsQ_DivIB_C"/>
    <property type="match status" value="1"/>
</dbReference>
<evidence type="ECO:0000256" key="7">
    <source>
        <dbReference type="ARBA" id="ARBA00023136"/>
    </source>
</evidence>
<accession>A0A3B1CF17</accession>
<sequence length="266" mass="29752">MARRKSKKKEALKINWRAIGKIVASVVAMVAVTAGSYLGSIESYKYFTACPYFNIDKLSVTGHRQVSEANIMKTIGPVLGHNTFALDITAIGELLKANPWIKDVEVKRILPSTLNIRVIERVPVAIAVISGMWLMDEDAVLLKKISSAAGFNLPKLREIKTGTKKIKAGASIGKDKIKPALDALAWLDDYRLFGLRTIDSVNLKSSDRLKITFKNSETQVIVPRKKWTDEIERLLVVDYLLREKSEKIESIDLTFDNKVIVTRPQA</sequence>
<evidence type="ECO:0000256" key="6">
    <source>
        <dbReference type="ARBA" id="ARBA00022989"/>
    </source>
</evidence>
<evidence type="ECO:0000313" key="11">
    <source>
        <dbReference type="EMBL" id="VAX23323.1"/>
    </source>
</evidence>
<evidence type="ECO:0000256" key="2">
    <source>
        <dbReference type="ARBA" id="ARBA00022475"/>
    </source>
</evidence>
<organism evidence="11">
    <name type="scientific">hydrothermal vent metagenome</name>
    <dbReference type="NCBI Taxonomy" id="652676"/>
    <lineage>
        <taxon>unclassified sequences</taxon>
        <taxon>metagenomes</taxon>
        <taxon>ecological metagenomes</taxon>
    </lineage>
</organism>
<dbReference type="PROSITE" id="PS51779">
    <property type="entry name" value="POTRA"/>
    <property type="match status" value="1"/>
</dbReference>
<dbReference type="Pfam" id="PF08478">
    <property type="entry name" value="POTRA_1"/>
    <property type="match status" value="1"/>
</dbReference>
<dbReference type="EMBL" id="UOGC01000150">
    <property type="protein sequence ID" value="VAX23323.1"/>
    <property type="molecule type" value="Genomic_DNA"/>
</dbReference>
<keyword evidence="8" id="KW-0131">Cell cycle</keyword>
<evidence type="ECO:0000256" key="5">
    <source>
        <dbReference type="ARBA" id="ARBA00022692"/>
    </source>
</evidence>
<gene>
    <name evidence="11" type="ORF">MNBD_NITROSPINAE01-1149</name>
</gene>
<dbReference type="GO" id="GO:0090529">
    <property type="term" value="P:cell septum assembly"/>
    <property type="evidence" value="ECO:0007669"/>
    <property type="project" value="InterPro"/>
</dbReference>
<evidence type="ECO:0000256" key="1">
    <source>
        <dbReference type="ARBA" id="ARBA00004370"/>
    </source>
</evidence>
<evidence type="ECO:0000256" key="3">
    <source>
        <dbReference type="ARBA" id="ARBA00022519"/>
    </source>
</evidence>
<dbReference type="InterPro" id="IPR034746">
    <property type="entry name" value="POTRA"/>
</dbReference>
<protein>
    <recommendedName>
        <fullName evidence="10">POTRA domain-containing protein</fullName>
    </recommendedName>
</protein>
<evidence type="ECO:0000256" key="4">
    <source>
        <dbReference type="ARBA" id="ARBA00022618"/>
    </source>
</evidence>
<evidence type="ECO:0000256" key="9">
    <source>
        <dbReference type="SAM" id="Phobius"/>
    </source>
</evidence>
<comment type="subcellular location">
    <subcellularLocation>
        <location evidence="1">Membrane</location>
    </subcellularLocation>
</comment>
<dbReference type="AlphaFoldDB" id="A0A3B1CF17"/>
<keyword evidence="6 9" id="KW-1133">Transmembrane helix</keyword>
<keyword evidence="7 9" id="KW-0472">Membrane</keyword>
<evidence type="ECO:0000259" key="10">
    <source>
        <dbReference type="PROSITE" id="PS51779"/>
    </source>
</evidence>
<keyword evidence="2" id="KW-1003">Cell membrane</keyword>
<proteinExistence type="predicted"/>
<feature type="transmembrane region" description="Helical" evidence="9">
    <location>
        <begin position="21"/>
        <end position="39"/>
    </location>
</feature>
<keyword evidence="3" id="KW-0997">Cell inner membrane</keyword>
<keyword evidence="4" id="KW-0132">Cell division</keyword>
<feature type="domain" description="POTRA" evidence="10">
    <location>
        <begin position="53"/>
        <end position="121"/>
    </location>
</feature>
<evidence type="ECO:0000256" key="8">
    <source>
        <dbReference type="ARBA" id="ARBA00023306"/>
    </source>
</evidence>
<dbReference type="Gene3D" id="3.10.20.310">
    <property type="entry name" value="membrane protein fhac"/>
    <property type="match status" value="1"/>
</dbReference>
<dbReference type="PANTHER" id="PTHR35851">
    <property type="entry name" value="CELL DIVISION PROTEIN FTSQ"/>
    <property type="match status" value="1"/>
</dbReference>
<name>A0A3B1CF17_9ZZZZ</name>